<dbReference type="Pfam" id="PF10881">
    <property type="entry name" value="DUF2726"/>
    <property type="match status" value="1"/>
</dbReference>
<dbReference type="OrthoDB" id="5330165at2"/>
<organism evidence="3 4">
    <name type="scientific">Helicobacter hepaticus (strain ATCC 51449 / 3B1)</name>
    <dbReference type="NCBI Taxonomy" id="235279"/>
    <lineage>
        <taxon>Bacteria</taxon>
        <taxon>Pseudomonadati</taxon>
        <taxon>Campylobacterota</taxon>
        <taxon>Epsilonproteobacteria</taxon>
        <taxon>Campylobacterales</taxon>
        <taxon>Helicobacteraceae</taxon>
        <taxon>Helicobacter</taxon>
    </lineage>
</organism>
<keyword evidence="1" id="KW-0812">Transmembrane</keyword>
<evidence type="ECO:0000313" key="4">
    <source>
        <dbReference type="Proteomes" id="UP000002495"/>
    </source>
</evidence>
<evidence type="ECO:0000313" key="3">
    <source>
        <dbReference type="EMBL" id="AAP77557.1"/>
    </source>
</evidence>
<dbReference type="RefSeq" id="WP_011115800.1">
    <property type="nucleotide sequence ID" value="NC_004917.1"/>
</dbReference>
<dbReference type="InterPro" id="IPR024402">
    <property type="entry name" value="DUF2726"/>
</dbReference>
<proteinExistence type="predicted"/>
<keyword evidence="4" id="KW-1185">Reference proteome</keyword>
<dbReference type="AlphaFoldDB" id="Q7VHK7"/>
<dbReference type="eggNOG" id="ENOG5033NHP">
    <property type="taxonomic scope" value="Bacteria"/>
</dbReference>
<evidence type="ECO:0000259" key="2">
    <source>
        <dbReference type="Pfam" id="PF10881"/>
    </source>
</evidence>
<reference evidence="3 4" key="1">
    <citation type="journal article" date="2003" name="Proc. Natl. Acad. Sci. U.S.A.">
        <title>The complete genome sequence of the carcinogenic bacterium Helicobacter hepaticus.</title>
        <authorList>
            <person name="Suerbaum S."/>
            <person name="Josenhans C."/>
            <person name="Sterzenbach T."/>
            <person name="Drescher B."/>
            <person name="Brandt P."/>
            <person name="Bell M."/>
            <person name="Droege M."/>
            <person name="Fartmann B."/>
            <person name="Fischer H.-P."/>
            <person name="Ge Z."/>
            <person name="Hoerster A."/>
            <person name="Holland R."/>
            <person name="Klein K."/>
            <person name="Koenig J."/>
            <person name="Macko L."/>
            <person name="Mendz G.L."/>
            <person name="Nyakatura G."/>
            <person name="Schauer D.B."/>
            <person name="Shen Z."/>
            <person name="Weber J."/>
            <person name="Frosch M."/>
            <person name="Fox J.G."/>
        </authorList>
    </citation>
    <scope>NUCLEOTIDE SEQUENCE [LARGE SCALE GENOMIC DNA]</scope>
    <source>
        <strain evidence="4">ATCC 51449 / 3B1</strain>
    </source>
</reference>
<dbReference type="EMBL" id="AE017125">
    <property type="protein sequence ID" value="AAP77557.1"/>
    <property type="molecule type" value="Genomic_DNA"/>
</dbReference>
<accession>Q7VHK7</accession>
<dbReference type="Proteomes" id="UP000002495">
    <property type="component" value="Chromosome"/>
</dbReference>
<sequence>MPQLTTITFDIWEVILICVVVAFVVYGLTKIFLSWKFKKESARKRAYWESKRTEEQCVENIPKDKAVQRLEDMCDGTITIKKLMNNEEARIYYALAKVFKENYNISPQVSFKAFLKGEQDTNAWRSFSDFYCDFLVTHKRGEHKDKPVAVIEYHGGKHYGTDNELEAKVRKNDLVKAQVLGKVGIASLIIRESDIKGDSQYIDDIMLEKCVTELYSLI</sequence>
<keyword evidence="1" id="KW-1133">Transmembrane helix</keyword>
<name>Q7VHK7_HELHP</name>
<feature type="transmembrane region" description="Helical" evidence="1">
    <location>
        <begin position="12"/>
        <end position="35"/>
    </location>
</feature>
<evidence type="ECO:0000256" key="1">
    <source>
        <dbReference type="SAM" id="Phobius"/>
    </source>
</evidence>
<protein>
    <recommendedName>
        <fullName evidence="2">DUF2726 domain-containing protein</fullName>
    </recommendedName>
</protein>
<gene>
    <name evidence="3" type="ordered locus">HH_0960</name>
</gene>
<keyword evidence="1" id="KW-0472">Membrane</keyword>
<feature type="domain" description="DUF2726" evidence="2">
    <location>
        <begin position="81"/>
        <end position="205"/>
    </location>
</feature>
<dbReference type="STRING" id="235279.HH_0960"/>
<dbReference type="KEGG" id="hhe:HH_0960"/>
<dbReference type="HOGENOM" id="CLU_110194_0_0_7"/>